<evidence type="ECO:0000259" key="9">
    <source>
        <dbReference type="PROSITE" id="PS52029"/>
    </source>
</evidence>
<dbReference type="Pfam" id="PF17964">
    <property type="entry name" value="Big_10"/>
    <property type="match status" value="1"/>
</dbReference>
<dbReference type="Gene3D" id="2.40.440.10">
    <property type="entry name" value="L,D-transpeptidase catalytic domain-like"/>
    <property type="match status" value="1"/>
</dbReference>
<dbReference type="SUPFAM" id="SSF141523">
    <property type="entry name" value="L,D-transpeptidase catalytic domain-like"/>
    <property type="match status" value="1"/>
</dbReference>
<evidence type="ECO:0000313" key="10">
    <source>
        <dbReference type="EMBL" id="MEY8041489.1"/>
    </source>
</evidence>
<keyword evidence="4 7" id="KW-0573">Peptidoglycan synthesis</keyword>
<evidence type="ECO:0000256" key="1">
    <source>
        <dbReference type="ARBA" id="ARBA00004752"/>
    </source>
</evidence>
<feature type="chain" id="PRO_5046436660" evidence="8">
    <location>
        <begin position="23"/>
        <end position="378"/>
    </location>
</feature>
<comment type="pathway">
    <text evidence="1 7">Cell wall biogenesis; peptidoglycan biosynthesis.</text>
</comment>
<dbReference type="Gene3D" id="2.60.40.3710">
    <property type="match status" value="1"/>
</dbReference>
<protein>
    <submittedName>
        <fullName evidence="10">Ig-like domain-containing protein</fullName>
    </submittedName>
</protein>
<accession>A0ABV4CL75</accession>
<evidence type="ECO:0000256" key="7">
    <source>
        <dbReference type="PROSITE-ProRule" id="PRU01373"/>
    </source>
</evidence>
<keyword evidence="6 7" id="KW-0961">Cell wall biogenesis/degradation</keyword>
<feature type="active site" description="Proton donor/acceptor" evidence="7">
    <location>
        <position position="308"/>
    </location>
</feature>
<evidence type="ECO:0000256" key="4">
    <source>
        <dbReference type="ARBA" id="ARBA00022984"/>
    </source>
</evidence>
<feature type="signal peptide" evidence="8">
    <location>
        <begin position="1"/>
        <end position="22"/>
    </location>
</feature>
<keyword evidence="2" id="KW-0808">Transferase</keyword>
<reference evidence="10 11" key="1">
    <citation type="submission" date="2024-08" db="EMBL/GenBank/DDBJ databases">
        <title>Genome mining of Saccharopolyspora cebuensis PGLac3 from Nigerian medicinal plant.</title>
        <authorList>
            <person name="Ezeobiora C.E."/>
            <person name="Igbokwe N.H."/>
            <person name="Amin D.H."/>
            <person name="Mendie U.E."/>
        </authorList>
    </citation>
    <scope>NUCLEOTIDE SEQUENCE [LARGE SCALE GENOMIC DNA]</scope>
    <source>
        <strain evidence="10 11">PGLac3</strain>
    </source>
</reference>
<feature type="domain" description="L,D-TPase catalytic" evidence="9">
    <location>
        <begin position="229"/>
        <end position="350"/>
    </location>
</feature>
<dbReference type="InterPro" id="IPR050979">
    <property type="entry name" value="LD-transpeptidase"/>
</dbReference>
<evidence type="ECO:0000256" key="2">
    <source>
        <dbReference type="ARBA" id="ARBA00022679"/>
    </source>
</evidence>
<gene>
    <name evidence="10" type="ORF">AB8O55_18955</name>
</gene>
<dbReference type="Pfam" id="PF03734">
    <property type="entry name" value="YkuD"/>
    <property type="match status" value="1"/>
</dbReference>
<feature type="active site" description="Nucleophile" evidence="7">
    <location>
        <position position="326"/>
    </location>
</feature>
<evidence type="ECO:0000256" key="3">
    <source>
        <dbReference type="ARBA" id="ARBA00022960"/>
    </source>
</evidence>
<dbReference type="PROSITE" id="PS52029">
    <property type="entry name" value="LD_TPASE"/>
    <property type="match status" value="1"/>
</dbReference>
<evidence type="ECO:0000256" key="5">
    <source>
        <dbReference type="ARBA" id="ARBA00023315"/>
    </source>
</evidence>
<dbReference type="Gene3D" id="2.60.40.3780">
    <property type="match status" value="1"/>
</dbReference>
<evidence type="ECO:0000313" key="11">
    <source>
        <dbReference type="Proteomes" id="UP001564626"/>
    </source>
</evidence>
<dbReference type="EMBL" id="JBGEHV010000037">
    <property type="protein sequence ID" value="MEY8041489.1"/>
    <property type="molecule type" value="Genomic_DNA"/>
</dbReference>
<name>A0ABV4CL75_9PSEU</name>
<dbReference type="RefSeq" id="WP_345357174.1">
    <property type="nucleotide sequence ID" value="NZ_BAABII010000003.1"/>
</dbReference>
<keyword evidence="11" id="KW-1185">Reference proteome</keyword>
<dbReference type="PROSITE" id="PS51257">
    <property type="entry name" value="PROKAR_LIPOPROTEIN"/>
    <property type="match status" value="1"/>
</dbReference>
<evidence type="ECO:0000256" key="6">
    <source>
        <dbReference type="ARBA" id="ARBA00023316"/>
    </source>
</evidence>
<keyword evidence="3 7" id="KW-0133">Cell shape</keyword>
<dbReference type="InterPro" id="IPR038063">
    <property type="entry name" value="Transpep_catalytic_dom"/>
</dbReference>
<dbReference type="PANTHER" id="PTHR30582">
    <property type="entry name" value="L,D-TRANSPEPTIDASE"/>
    <property type="match status" value="1"/>
</dbReference>
<keyword evidence="5" id="KW-0012">Acyltransferase</keyword>
<dbReference type="InterPro" id="IPR005490">
    <property type="entry name" value="LD_TPept_cat_dom"/>
</dbReference>
<dbReference type="CDD" id="cd16913">
    <property type="entry name" value="YkuD_like"/>
    <property type="match status" value="1"/>
</dbReference>
<comment type="caution">
    <text evidence="10">The sequence shown here is derived from an EMBL/GenBank/DDBJ whole genome shotgun (WGS) entry which is preliminary data.</text>
</comment>
<dbReference type="InterPro" id="IPR041280">
    <property type="entry name" value="Big_10"/>
</dbReference>
<proteinExistence type="predicted"/>
<dbReference type="PANTHER" id="PTHR30582:SF2">
    <property type="entry name" value="L,D-TRANSPEPTIDASE YCIB-RELATED"/>
    <property type="match status" value="1"/>
</dbReference>
<keyword evidence="8" id="KW-0732">Signal</keyword>
<organism evidence="10 11">
    <name type="scientific">Saccharopolyspora cebuensis</name>
    <dbReference type="NCBI Taxonomy" id="418759"/>
    <lineage>
        <taxon>Bacteria</taxon>
        <taxon>Bacillati</taxon>
        <taxon>Actinomycetota</taxon>
        <taxon>Actinomycetes</taxon>
        <taxon>Pseudonocardiales</taxon>
        <taxon>Pseudonocardiaceae</taxon>
        <taxon>Saccharopolyspora</taxon>
    </lineage>
</organism>
<sequence>MRGAKVFWGALAAGLAMVAGCAAPEAEVPRGPVAQVRAGPSAGGAAEVSPSAPITAEVVRGRFDLVTLMGSDGSAVTGQIAPDGRSWQATEPLAYDTSYTWSGQAIGSDGKLVPVGGAFSTVAPKRTTGATVSPTDGQQVGIAMPISVKFDEPVQDKAAVQRALSVETSVPVEGAWAWLADDEAHWRPREYWPAGTQVQVHARLFGAHFGGGVYGEGDLRTEFEIGRAQIVKADVDSHQLVVERDGEQVASYPASYGLASDPGRHTGNGTYVVMARVPLQLMTNPKYGYFDLPKKWAVRISNHGEFIHENQANAAALGSYNNSHGCINLSAANAKEYYDSALIGDPVEVTGSGTDMEPGYAMYDWLLSWEEWTAKSAV</sequence>
<dbReference type="CDD" id="cd13432">
    <property type="entry name" value="LDT_IgD_like_2"/>
    <property type="match status" value="1"/>
</dbReference>
<evidence type="ECO:0000256" key="8">
    <source>
        <dbReference type="SAM" id="SignalP"/>
    </source>
</evidence>
<dbReference type="Proteomes" id="UP001564626">
    <property type="component" value="Unassembled WGS sequence"/>
</dbReference>